<dbReference type="Pfam" id="PF02938">
    <property type="entry name" value="GAD"/>
    <property type="match status" value="1"/>
</dbReference>
<sequence length="596" mass="67555">MEQIFKRTHMCGVLNENNIDEQVVINGWIQKRRNLGGLIFCDVRDKTGIVQVVFNDQIPQELFEKADRLRSEYVVGIKGTVKERESKNPDLPTGSIEIFADDLMIYSAADTPPIYIKDDDNVDDNLRLKYRYLDLRKHQMQQNLTFRHNLTKLARDYFDSQGFTEVETPMLIKSTPEGARDYLVPSRVNPGAFYALPQSPQMFKQLLMVAGTDRYMQIVKCFRDEDLRADRQPEFTQIDLEMSFVDQDDVIAVQEGFLKKVFKDLMNIELDTPFPRIPYDEAMERYGSDKPDTRFGFELKKLNDLVTSCDFKVFTDALAAGGDVRGICIDGGAASYTRKKIDKLTEAVKSYGAKGMVWIKVEDDKISSSVNKFFSPEALREIADVFDAKAGDLILIVSDKKQVVFDSLGFLRRHIAGELGLLDDNKYQLLWVVDFPLFEYDEETGEYHAKHHPFTSPNPEDLEFLESDPGRVKAQAYDIVLNGVELGGGSIRIHDRALQERMFGVLGLSPQEIDEKFGFLVEAFKYGAPPHGGLAYGLDRLVMLLTHQSSIREVIAFPKNQAAQCMVSEAPGCVDQEQLDELGIAVTAAKEEEAHQ</sequence>
<dbReference type="EMBL" id="JAOSHN010000002">
    <property type="protein sequence ID" value="MCU7377874.1"/>
    <property type="molecule type" value="Genomic_DNA"/>
</dbReference>
<evidence type="ECO:0000313" key="10">
    <source>
        <dbReference type="Proteomes" id="UP001065549"/>
    </source>
</evidence>
<dbReference type="GO" id="GO:0005524">
    <property type="term" value="F:ATP binding"/>
    <property type="evidence" value="ECO:0007669"/>
    <property type="project" value="UniProtKB-UniRule"/>
</dbReference>
<dbReference type="Gene3D" id="3.30.930.10">
    <property type="entry name" value="Bira Bifunctional Protein, Domain 2"/>
    <property type="match status" value="1"/>
</dbReference>
<feature type="binding site" evidence="7">
    <location>
        <position position="177"/>
    </location>
    <ligand>
        <name>L-aspartate</name>
        <dbReference type="ChEBI" id="CHEBI:29991"/>
    </ligand>
</feature>
<dbReference type="PROSITE" id="PS50862">
    <property type="entry name" value="AA_TRNA_LIGASE_II"/>
    <property type="match status" value="1"/>
</dbReference>
<keyword evidence="5 7" id="KW-0648">Protein biosynthesis</keyword>
<evidence type="ECO:0000256" key="6">
    <source>
        <dbReference type="ARBA" id="ARBA00023146"/>
    </source>
</evidence>
<comment type="caution">
    <text evidence="9">The sequence shown here is derived from an EMBL/GenBank/DDBJ whole genome shotgun (WGS) entry which is preliminary data.</text>
</comment>
<proteinExistence type="inferred from homology"/>
<dbReference type="InterPro" id="IPR012340">
    <property type="entry name" value="NA-bd_OB-fold"/>
</dbReference>
<name>A0A9J6QPH5_9FIRM</name>
<dbReference type="Pfam" id="PF00152">
    <property type="entry name" value="tRNA-synt_2"/>
    <property type="match status" value="1"/>
</dbReference>
<feature type="binding site" evidence="7">
    <location>
        <position position="492"/>
    </location>
    <ligand>
        <name>L-aspartate</name>
        <dbReference type="ChEBI" id="CHEBI:29991"/>
    </ligand>
</feature>
<feature type="binding site" evidence="7">
    <location>
        <position position="451"/>
    </location>
    <ligand>
        <name>L-aspartate</name>
        <dbReference type="ChEBI" id="CHEBI:29991"/>
    </ligand>
</feature>
<dbReference type="HAMAP" id="MF_00044">
    <property type="entry name" value="Asp_tRNA_synth_type1"/>
    <property type="match status" value="1"/>
</dbReference>
<comment type="subunit">
    <text evidence="7">Homodimer.</text>
</comment>
<dbReference type="Gene3D" id="2.40.50.140">
    <property type="entry name" value="Nucleic acid-binding proteins"/>
    <property type="match status" value="1"/>
</dbReference>
<comment type="catalytic activity">
    <reaction evidence="7">
        <text>tRNA(Asp) + L-aspartate + ATP = L-aspartyl-tRNA(Asp) + AMP + diphosphate</text>
        <dbReference type="Rhea" id="RHEA:19649"/>
        <dbReference type="Rhea" id="RHEA-COMP:9660"/>
        <dbReference type="Rhea" id="RHEA-COMP:9678"/>
        <dbReference type="ChEBI" id="CHEBI:29991"/>
        <dbReference type="ChEBI" id="CHEBI:30616"/>
        <dbReference type="ChEBI" id="CHEBI:33019"/>
        <dbReference type="ChEBI" id="CHEBI:78442"/>
        <dbReference type="ChEBI" id="CHEBI:78516"/>
        <dbReference type="ChEBI" id="CHEBI:456215"/>
        <dbReference type="EC" id="6.1.1.12"/>
    </reaction>
</comment>
<protein>
    <recommendedName>
        <fullName evidence="7">Aspartate--tRNA ligase</fullName>
        <ecNumber evidence="7">6.1.1.12</ecNumber>
    </recommendedName>
    <alternativeName>
        <fullName evidence="7">Aspartyl-tRNA synthetase</fullName>
        <shortName evidence="7">AspRS</shortName>
    </alternativeName>
</protein>
<dbReference type="SUPFAM" id="SSF55261">
    <property type="entry name" value="GAD domain-like"/>
    <property type="match status" value="1"/>
</dbReference>
<dbReference type="PANTHER" id="PTHR22594:SF5">
    <property type="entry name" value="ASPARTATE--TRNA LIGASE, MITOCHONDRIAL"/>
    <property type="match status" value="1"/>
</dbReference>
<keyword evidence="10" id="KW-1185">Reference proteome</keyword>
<dbReference type="SUPFAM" id="SSF50249">
    <property type="entry name" value="Nucleic acid-binding proteins"/>
    <property type="match status" value="1"/>
</dbReference>
<dbReference type="InterPro" id="IPR004364">
    <property type="entry name" value="Aa-tRNA-synt_II"/>
</dbReference>
<comment type="caution">
    <text evidence="7">Lacks conserved residue(s) required for the propagation of feature annotation.</text>
</comment>
<evidence type="ECO:0000256" key="7">
    <source>
        <dbReference type="HAMAP-Rule" id="MF_00044"/>
    </source>
</evidence>
<keyword evidence="4 7" id="KW-0067">ATP-binding</keyword>
<organism evidence="9 10">
    <name type="scientific">Hominibacterium faecale</name>
    <dbReference type="NCBI Taxonomy" id="2839743"/>
    <lineage>
        <taxon>Bacteria</taxon>
        <taxon>Bacillati</taxon>
        <taxon>Bacillota</taxon>
        <taxon>Clostridia</taxon>
        <taxon>Peptostreptococcales</taxon>
        <taxon>Anaerovoracaceae</taxon>
        <taxon>Hominibacterium</taxon>
    </lineage>
</organism>
<dbReference type="InterPro" id="IPR006195">
    <property type="entry name" value="aa-tRNA-synth_II"/>
</dbReference>
<feature type="domain" description="Aminoacyl-transfer RNA synthetases class-II family profile" evidence="8">
    <location>
        <begin position="144"/>
        <end position="558"/>
    </location>
</feature>
<dbReference type="GO" id="GO:0004815">
    <property type="term" value="F:aspartate-tRNA ligase activity"/>
    <property type="evidence" value="ECO:0007669"/>
    <property type="project" value="UniProtKB-UniRule"/>
</dbReference>
<evidence type="ECO:0000256" key="2">
    <source>
        <dbReference type="ARBA" id="ARBA00022598"/>
    </source>
</evidence>
<evidence type="ECO:0000259" key="8">
    <source>
        <dbReference type="PROSITE" id="PS50862"/>
    </source>
</evidence>
<gene>
    <name evidence="7 9" type="primary">aspS</name>
    <name evidence="9" type="ORF">OBO34_05855</name>
</gene>
<dbReference type="PANTHER" id="PTHR22594">
    <property type="entry name" value="ASPARTYL/LYSYL-TRNA SYNTHETASE"/>
    <property type="match status" value="1"/>
</dbReference>
<dbReference type="InterPro" id="IPR004365">
    <property type="entry name" value="NA-bd_OB_tRNA"/>
</dbReference>
<comment type="function">
    <text evidence="7">Catalyzes the attachment of L-aspartate to tRNA(Asp) in a two-step reaction: L-aspartate is first activated by ATP to form Asp-AMP and then transferred to the acceptor end of tRNA(Asp).</text>
</comment>
<dbReference type="InterPro" id="IPR047090">
    <property type="entry name" value="AspRS_core"/>
</dbReference>
<dbReference type="GO" id="GO:0140096">
    <property type="term" value="F:catalytic activity, acting on a protein"/>
    <property type="evidence" value="ECO:0007669"/>
    <property type="project" value="UniProtKB-ARBA"/>
</dbReference>
<dbReference type="RefSeq" id="WP_253019671.1">
    <property type="nucleotide sequence ID" value="NZ_JAJAGH010000006.1"/>
</dbReference>
<dbReference type="NCBIfam" id="NF001750">
    <property type="entry name" value="PRK00476.1"/>
    <property type="match status" value="1"/>
</dbReference>
<feature type="region of interest" description="Aspartate" evidence="7">
    <location>
        <begin position="201"/>
        <end position="204"/>
    </location>
</feature>
<dbReference type="InterPro" id="IPR047089">
    <property type="entry name" value="Asp-tRNA-ligase_1_N"/>
</dbReference>
<keyword evidence="6 7" id="KW-0030">Aminoacyl-tRNA synthetase</keyword>
<dbReference type="PRINTS" id="PR01042">
    <property type="entry name" value="TRNASYNTHASP"/>
</dbReference>
<dbReference type="InterPro" id="IPR002312">
    <property type="entry name" value="Asp/Asn-tRNA-synth_IIb"/>
</dbReference>
<dbReference type="NCBIfam" id="TIGR00459">
    <property type="entry name" value="aspS_bact"/>
    <property type="match status" value="1"/>
</dbReference>
<evidence type="ECO:0000256" key="5">
    <source>
        <dbReference type="ARBA" id="ARBA00022917"/>
    </source>
</evidence>
<feature type="binding site" evidence="7">
    <location>
        <begin position="537"/>
        <end position="540"/>
    </location>
    <ligand>
        <name>ATP</name>
        <dbReference type="ChEBI" id="CHEBI:30616"/>
    </ligand>
</feature>
<feature type="binding site" evidence="7">
    <location>
        <position position="223"/>
    </location>
    <ligand>
        <name>L-aspartate</name>
        <dbReference type="ChEBI" id="CHEBI:29991"/>
    </ligand>
</feature>
<dbReference type="Pfam" id="PF01336">
    <property type="entry name" value="tRNA_anti-codon"/>
    <property type="match status" value="1"/>
</dbReference>
<dbReference type="InterPro" id="IPR029351">
    <property type="entry name" value="GAD_dom"/>
</dbReference>
<dbReference type="AlphaFoldDB" id="A0A9J6QPH5"/>
<dbReference type="EC" id="6.1.1.12" evidence="7"/>
<dbReference type="SUPFAM" id="SSF55681">
    <property type="entry name" value="Class II aaRS and biotin synthetases"/>
    <property type="match status" value="1"/>
</dbReference>
<feature type="binding site" evidence="7">
    <location>
        <position position="485"/>
    </location>
    <ligand>
        <name>ATP</name>
        <dbReference type="ChEBI" id="CHEBI:30616"/>
    </ligand>
</feature>
<dbReference type="CDD" id="cd04317">
    <property type="entry name" value="EcAspRS_like_N"/>
    <property type="match status" value="1"/>
</dbReference>
<dbReference type="InterPro" id="IPR004524">
    <property type="entry name" value="Asp-tRNA-ligase_1"/>
</dbReference>
<feature type="binding site" evidence="7">
    <location>
        <position position="232"/>
    </location>
    <ligand>
        <name>ATP</name>
        <dbReference type="ChEBI" id="CHEBI:30616"/>
    </ligand>
</feature>
<dbReference type="CDD" id="cd00777">
    <property type="entry name" value="AspRS_core"/>
    <property type="match status" value="1"/>
</dbReference>
<dbReference type="InterPro" id="IPR045864">
    <property type="entry name" value="aa-tRNA-synth_II/BPL/LPL"/>
</dbReference>
<dbReference type="GO" id="GO:0016740">
    <property type="term" value="F:transferase activity"/>
    <property type="evidence" value="ECO:0007669"/>
    <property type="project" value="UniProtKB-ARBA"/>
</dbReference>
<dbReference type="Gene3D" id="3.30.1360.30">
    <property type="entry name" value="GAD-like domain"/>
    <property type="match status" value="1"/>
</dbReference>
<keyword evidence="2 7" id="KW-0436">Ligase</keyword>
<dbReference type="GO" id="GO:0006422">
    <property type="term" value="P:aspartyl-tRNA aminoacylation"/>
    <property type="evidence" value="ECO:0007669"/>
    <property type="project" value="UniProtKB-UniRule"/>
</dbReference>
<comment type="subcellular location">
    <subcellularLocation>
        <location evidence="7">Cytoplasm</location>
    </subcellularLocation>
</comment>
<accession>A0A9J6QPH5</accession>
<evidence type="ECO:0000313" key="9">
    <source>
        <dbReference type="EMBL" id="MCU7377874.1"/>
    </source>
</evidence>
<reference evidence="9" key="1">
    <citation type="submission" date="2022-09" db="EMBL/GenBank/DDBJ databases">
        <title>Culturomic study of gut microbiota in children with autism spectrum disorder.</title>
        <authorList>
            <person name="Efimov B.A."/>
            <person name="Chaplin A.V."/>
            <person name="Sokolova S.R."/>
            <person name="Pikina A.P."/>
            <person name="Korzhanova M."/>
            <person name="Belova V."/>
            <person name="Korostin D."/>
        </authorList>
    </citation>
    <scope>NUCLEOTIDE SEQUENCE</scope>
    <source>
        <strain evidence="9">ASD5510</strain>
    </source>
</reference>
<evidence type="ECO:0000256" key="1">
    <source>
        <dbReference type="ARBA" id="ARBA00006303"/>
    </source>
</evidence>
<keyword evidence="3 7" id="KW-0547">Nucleotide-binding</keyword>
<keyword evidence="7" id="KW-0963">Cytoplasm</keyword>
<dbReference type="GO" id="GO:0003676">
    <property type="term" value="F:nucleic acid binding"/>
    <property type="evidence" value="ECO:0007669"/>
    <property type="project" value="InterPro"/>
</dbReference>
<evidence type="ECO:0000256" key="4">
    <source>
        <dbReference type="ARBA" id="ARBA00022840"/>
    </source>
</evidence>
<dbReference type="GO" id="GO:0005737">
    <property type="term" value="C:cytoplasm"/>
    <property type="evidence" value="ECO:0007669"/>
    <property type="project" value="UniProtKB-SubCell"/>
</dbReference>
<feature type="binding site" evidence="7">
    <location>
        <begin position="223"/>
        <end position="225"/>
    </location>
    <ligand>
        <name>ATP</name>
        <dbReference type="ChEBI" id="CHEBI:30616"/>
    </ligand>
</feature>
<evidence type="ECO:0000256" key="3">
    <source>
        <dbReference type="ARBA" id="ARBA00022741"/>
    </source>
</evidence>
<dbReference type="Proteomes" id="UP001065549">
    <property type="component" value="Unassembled WGS sequence"/>
</dbReference>
<dbReference type="InterPro" id="IPR004115">
    <property type="entry name" value="GAD-like_sf"/>
</dbReference>
<comment type="similarity">
    <text evidence="1 7">Belongs to the class-II aminoacyl-tRNA synthetase family. Type 1 subfamily.</text>
</comment>